<gene>
    <name evidence="2" type="ORF">S01H1_29629</name>
</gene>
<name>X0UT78_9ZZZZ</name>
<dbReference type="AlphaFoldDB" id="X0UT78"/>
<sequence>IRPSIDYVKFELKRTIGELNEEDEFHVIFYSSGPPVEMPTRRLTLATERNKQLAFEFIDGIVAQGGTDPVEAIKRAFAVGPELIYLLTDGEFDRSVVDLVKQLNTGDKVTVHTIGLIYRGGEEVLKQIAQQNNGNYKFVSEKALLDLARNAAP</sequence>
<feature type="domain" description="VWFA" evidence="1">
    <location>
        <begin position="12"/>
        <end position="138"/>
    </location>
</feature>
<dbReference type="InterPro" id="IPR036465">
    <property type="entry name" value="vWFA_dom_sf"/>
</dbReference>
<dbReference type="SUPFAM" id="SSF53300">
    <property type="entry name" value="vWA-like"/>
    <property type="match status" value="1"/>
</dbReference>
<dbReference type="Gene3D" id="3.40.50.410">
    <property type="entry name" value="von Willebrand factor, type A domain"/>
    <property type="match status" value="1"/>
</dbReference>
<evidence type="ECO:0000259" key="1">
    <source>
        <dbReference type="Pfam" id="PF13768"/>
    </source>
</evidence>
<accession>X0UT78</accession>
<dbReference type="Pfam" id="PF13768">
    <property type="entry name" value="VWA_3"/>
    <property type="match status" value="1"/>
</dbReference>
<evidence type="ECO:0000313" key="2">
    <source>
        <dbReference type="EMBL" id="GAF91675.1"/>
    </source>
</evidence>
<protein>
    <recommendedName>
        <fullName evidence="1">VWFA domain-containing protein</fullName>
    </recommendedName>
</protein>
<feature type="non-terminal residue" evidence="2">
    <location>
        <position position="1"/>
    </location>
</feature>
<proteinExistence type="predicted"/>
<comment type="caution">
    <text evidence="2">The sequence shown here is derived from an EMBL/GenBank/DDBJ whole genome shotgun (WGS) entry which is preliminary data.</text>
</comment>
<organism evidence="2">
    <name type="scientific">marine sediment metagenome</name>
    <dbReference type="NCBI Taxonomy" id="412755"/>
    <lineage>
        <taxon>unclassified sequences</taxon>
        <taxon>metagenomes</taxon>
        <taxon>ecological metagenomes</taxon>
    </lineage>
</organism>
<reference evidence="2" key="1">
    <citation type="journal article" date="2014" name="Front. Microbiol.">
        <title>High frequency of phylogenetically diverse reductive dehalogenase-homologous genes in deep subseafloor sedimentary metagenomes.</title>
        <authorList>
            <person name="Kawai M."/>
            <person name="Futagami T."/>
            <person name="Toyoda A."/>
            <person name="Takaki Y."/>
            <person name="Nishi S."/>
            <person name="Hori S."/>
            <person name="Arai W."/>
            <person name="Tsubouchi T."/>
            <person name="Morono Y."/>
            <person name="Uchiyama I."/>
            <person name="Ito T."/>
            <person name="Fujiyama A."/>
            <person name="Inagaki F."/>
            <person name="Takami H."/>
        </authorList>
    </citation>
    <scope>NUCLEOTIDE SEQUENCE</scope>
    <source>
        <strain evidence="2">Expedition CK06-06</strain>
    </source>
</reference>
<dbReference type="InterPro" id="IPR002035">
    <property type="entry name" value="VWF_A"/>
</dbReference>
<dbReference type="EMBL" id="BARS01018186">
    <property type="protein sequence ID" value="GAF91675.1"/>
    <property type="molecule type" value="Genomic_DNA"/>
</dbReference>